<accession>A0A656Z8X0</accession>
<gene>
    <name evidence="2" type="ORF">AB664_24890</name>
</gene>
<protein>
    <submittedName>
        <fullName evidence="2">Uncharacterized protein</fullName>
    </submittedName>
</protein>
<dbReference type="AlphaFoldDB" id="A0A656Z8X0"/>
<proteinExistence type="predicted"/>
<comment type="caution">
    <text evidence="2">The sequence shown here is derived from an EMBL/GenBank/DDBJ whole genome shotgun (WGS) entry which is preliminary data.</text>
</comment>
<evidence type="ECO:0000313" key="2">
    <source>
        <dbReference type="EMBL" id="KYB46156.1"/>
    </source>
</evidence>
<reference evidence="2" key="1">
    <citation type="submission" date="2016-02" db="EMBL/GenBank/DDBJ databases">
        <title>Genomic sequences of Ochrobactrum anthropi.</title>
        <authorList>
            <person name="Chudasama K.S."/>
            <person name="Thaker V.S."/>
        </authorList>
    </citation>
    <scope>NUCLEOTIDE SEQUENCE [LARGE SCALE GENOMIC DNA]</scope>
    <source>
        <strain evidence="2">SUBG007</strain>
    </source>
</reference>
<feature type="region of interest" description="Disordered" evidence="1">
    <location>
        <begin position="343"/>
        <end position="364"/>
    </location>
</feature>
<evidence type="ECO:0000256" key="1">
    <source>
        <dbReference type="SAM" id="MobiDB-lite"/>
    </source>
</evidence>
<organism evidence="2">
    <name type="scientific">Brucella anthropi</name>
    <name type="common">Ochrobactrum anthropi</name>
    <dbReference type="NCBI Taxonomy" id="529"/>
    <lineage>
        <taxon>Bacteria</taxon>
        <taxon>Pseudomonadati</taxon>
        <taxon>Pseudomonadota</taxon>
        <taxon>Alphaproteobacteria</taxon>
        <taxon>Hyphomicrobiales</taxon>
        <taxon>Brucellaceae</taxon>
        <taxon>Brucella/Ochrobactrum group</taxon>
        <taxon>Brucella</taxon>
    </lineage>
</organism>
<name>A0A656Z8X0_BRUAN</name>
<dbReference type="EMBL" id="LUAY01000766">
    <property type="protein sequence ID" value="KYB46156.1"/>
    <property type="molecule type" value="Genomic_DNA"/>
</dbReference>
<sequence length="364" mass="38203">MTAQTTTLIELLGNGNLEAVAGLTSAADKGIMFTGPGTAGTFDLTAAARELLNDASYAAMRTTLGAQASLGFTPANKAGDTFNGVVNFRSEGTTQAQWGAGSNLGSFYTQNGYPAIAMVGPNGTTYLPSDAGWLLRNGDVTIDRGSLLMTSGVITSQFSGTGTRIRWGQGASVLSALGIDSNGAGQIALYGPAAITYFSGDGANLLRGSSYQISRGNLSVSGSLSKGSGTFEIDHPTDPFNKNLVHGFVESTEYMNLYRGMVDLEDGQMLVDIDAAFGMMDGTFAALNADVMVTALQAQYVPEKLWVEASPASGKFVIRSENSNSSAKVAWMISGRRQDAFIKNNPDAHTDADGRLIPEFDKED</sequence>